<dbReference type="PANTHER" id="PTHR46213:SF13">
    <property type="entry name" value="DEMETER-LIKE PROTEIN 2-RELATED"/>
    <property type="match status" value="1"/>
</dbReference>
<dbReference type="GO" id="GO:0035514">
    <property type="term" value="F:DNA demethylase activity"/>
    <property type="evidence" value="ECO:0007669"/>
    <property type="project" value="InterPro"/>
</dbReference>
<evidence type="ECO:0000256" key="9">
    <source>
        <dbReference type="ARBA" id="ARBA00023242"/>
    </source>
</evidence>
<dbReference type="InterPro" id="IPR003651">
    <property type="entry name" value="Endonuclease3_FeS-loop_motif"/>
</dbReference>
<sequence>MDFNRGDKDLQLQRSWIPATPGKPNYSIPHQIYENRQENQPNWVGSESLPSGFSQGNQAHRLDACFDSTNTENRGVEDSWEVALGRNAGIYEASVDWHNMPLLDLLAQVATGSTTQQVESCSAFSRNFHGFSSSNQDLSLGSNLHGDNNCSEGVRHYAYDLNAPPGTIADEGPSKITQQFVPATVGKRVENKQGLEVADERENQDNNHKETNEVAVTRVENNKLHSNKELSHVVEDSSINVVTTPLKGNHDLDIAANNGIDLNKTPEQKPRRRKHRPKVVTEGKPKRIRKPAVPKPDADRPKRKYVRKNGLNKASTTPTPDAEVETADPKTLEHTAKSCKKALNFDLDSQDKDGRSSARAAFNLNLESEEPQSNTDGVQPTPTVQISQGMELVEDSPGNIAYKLACSAIQGLNQYISLSPEQVPSTPPAWGKPKACGQNENGTEVAGQTTAFFNNTHSVTSPNDSNCSTSCSTEGQARGKKRKYSRTIDHADPSTMNATGTEYNSMQSYCPVWENALNNRTTGMHFPDIYKKKRTEKGQISTTGSMSSFMTAAKNVVRRVTESRDKNDNPSPFAPITGCWIPIPPRSNTGKAPATSEEAIKCAIELSAKNANPSSFAPRFDGWIPGPRYNTGKAPAASGESIRCATERHDNNAKLSPFAPSWISVPNFNTAKAMAISGEEIRQGRQNNVQAFQCMMALNQKERLTKKRSKAPTRLRDVASLIGIAKCNSLPTLPAKRSPSEADVQVQILQRPNTIEALVAETRATLARKKRTRKRKSIISSFSSTDKEVQLYNHHISLVKSIGPAPKVMWEHMFPVEEIVERLKRLNINGECYQCTYQEHNAIVQYEAGYRQKQNALVPYNMKNALVPYERDGTVVPFEGRFDPVKKRRPRPKVDLDEETNKVWKLLMWNINSEGVDGTDEEKSKWWESERKVFNGRADSFIARMHLVQGDRRFSRWKGSVVDSVIGVFLTQNVSDHLSSSAFMSMAAHFPLKRNNQPCYEEDTSTLMEEPRVCIVDLDDNSNWNEKMSNNPICDQSSMTLHEPEHNEEKEVVNSEEILRSRTGGLCSTIDSEHKSDAFGSNPAMFCELAMNRSVNQIMEIGRACFAEDKMAMEDFISSQTSVVSTHSSVDSSVAQSRERMGSFSESNSEVQVPAFGSFMELLNTQMAECYSHGSCHVASAKNPIDVPIQSDCMGYDQQTPDMHRLDDLESSLEASAIPSNSCSHLTPDSGILEVEDIELFREESRSTEISKKKNENRMSEQSGLTGESSSPDTIETNMTVSTQESQKSSRDNVQSCNNIQRETNGIFMSQRTPNGEPANTQNSEMQQNSNLQNYTGEVIDLTESTCVSNNQNNSAHTATLSNLKECGHSSDKAVNEVNANTSKAKRGRVAKEKNNNTFDWDSLRKEAQANGRKREKTANTMDSLDWEAVRCADVNEIANTIKERGMNNMLAERIKDFLNRLVREHGSIDLEWLRDVPPDKAKEYLLSVRGLGLKSVECVRLLTLHHLAFPVDTNVGRIVVRLGWVPLQPLPESLQLHLLELYPVLESIQKYLWPRLCKLDQRTLYELHYQMITFGKVFCTKNRPNCNACPMRGECRHFASAFASARLALPGPEEKSMVNAAQDKATEQTPPVAINQLQLPQPRGNQQSERELQIEAKKPLEENKPSEAKSGIRSCEPIIEEPATPEPEKTQITESDIEDAFCEDPNEIPTIELNFEKFTQNVQNYMEQNMELQEGEMSKALVALTPEAASLPTPKLKNVSRLRTEHHVYELPDSHPLLQGLDKREPDDPCSYLLAIWTPGETASSIQPPEGKCNSQETGQLCNESTCFSCNSIREANSQTVRGTLLIPCRTAMRGSFPLNGTYFQVNEVFADHDSSLNPIDVPRSWLWNLPRRTVYFGTSIPTIFKGLTTEGIQYCFWRGFVCVRGFDQKSRAPRPLMARLHFPASKLAKGKGKANEE</sequence>
<gene>
    <name evidence="12" type="primary">ROS1</name>
</gene>
<keyword evidence="5" id="KW-0479">Metal-binding</keyword>
<evidence type="ECO:0000256" key="8">
    <source>
        <dbReference type="ARBA" id="ARBA00023125"/>
    </source>
</evidence>
<feature type="region of interest" description="Disordered" evidence="10">
    <location>
        <begin position="463"/>
        <end position="485"/>
    </location>
</feature>
<comment type="similarity">
    <text evidence="3">Belongs to the DNA glycosylase family. DEMETER subfamily.</text>
</comment>
<dbReference type="GO" id="GO:0046872">
    <property type="term" value="F:metal ion binding"/>
    <property type="evidence" value="ECO:0007669"/>
    <property type="project" value="UniProtKB-KW"/>
</dbReference>
<feature type="domain" description="HhH-GPD" evidence="11">
    <location>
        <begin position="1410"/>
        <end position="1578"/>
    </location>
</feature>
<dbReference type="InterPro" id="IPR011257">
    <property type="entry name" value="DNA_glycosylase"/>
</dbReference>
<evidence type="ECO:0000256" key="3">
    <source>
        <dbReference type="ARBA" id="ARBA00005646"/>
    </source>
</evidence>
<dbReference type="SMART" id="SM00525">
    <property type="entry name" value="FES"/>
    <property type="match status" value="1"/>
</dbReference>
<feature type="compositionally biased region" description="Basic and acidic residues" evidence="10">
    <location>
        <begin position="1656"/>
        <end position="1668"/>
    </location>
</feature>
<dbReference type="Gene3D" id="1.10.340.30">
    <property type="entry name" value="Hypothetical protein, domain 2"/>
    <property type="match status" value="1"/>
</dbReference>
<dbReference type="CDD" id="cd00056">
    <property type="entry name" value="ENDO3c"/>
    <property type="match status" value="1"/>
</dbReference>
<evidence type="ECO:0000256" key="5">
    <source>
        <dbReference type="ARBA" id="ARBA00022723"/>
    </source>
</evidence>
<evidence type="ECO:0000259" key="11">
    <source>
        <dbReference type="SMART" id="SM00478"/>
    </source>
</evidence>
<dbReference type="GO" id="GO:0006284">
    <property type="term" value="P:base-excision repair"/>
    <property type="evidence" value="ECO:0007669"/>
    <property type="project" value="InterPro"/>
</dbReference>
<dbReference type="PANTHER" id="PTHR46213">
    <property type="entry name" value="TRANSCRIPTIONAL ACTIVATOR DEMETER"/>
    <property type="match status" value="1"/>
</dbReference>
<dbReference type="GO" id="GO:0141166">
    <property type="term" value="P:chromosomal 5-methylcytosine DNA demethylation pathway"/>
    <property type="evidence" value="ECO:0007669"/>
    <property type="project" value="InterPro"/>
</dbReference>
<feature type="region of interest" description="Disordered" evidence="10">
    <location>
        <begin position="1378"/>
        <end position="1404"/>
    </location>
</feature>
<feature type="compositionally biased region" description="Polar residues" evidence="10">
    <location>
        <begin position="1260"/>
        <end position="1295"/>
    </location>
</feature>
<name>A0A6G5RTH0_PAESU</name>
<protein>
    <submittedName>
        <fullName evidence="12">Repressor of gene silencing 1</fullName>
    </submittedName>
</protein>
<keyword evidence="7" id="KW-0411">Iron-sulfur</keyword>
<dbReference type="SMART" id="SM00478">
    <property type="entry name" value="ENDO3c"/>
    <property type="match status" value="1"/>
</dbReference>
<feature type="region of interest" description="Disordered" evidence="10">
    <location>
        <begin position="249"/>
        <end position="331"/>
    </location>
</feature>
<dbReference type="InterPro" id="IPR003265">
    <property type="entry name" value="HhH-GPD_domain"/>
</dbReference>
<dbReference type="Gene3D" id="1.10.1670.10">
    <property type="entry name" value="Helix-hairpin-Helix base-excision DNA repair enzymes (C-terminal)"/>
    <property type="match status" value="1"/>
</dbReference>
<dbReference type="InterPro" id="IPR044811">
    <property type="entry name" value="DME/ROS1"/>
</dbReference>
<dbReference type="InterPro" id="IPR028924">
    <property type="entry name" value="Perm-CXXC"/>
</dbReference>
<dbReference type="InterPro" id="IPR028925">
    <property type="entry name" value="RRM_DME"/>
</dbReference>
<keyword evidence="9" id="KW-0539">Nucleus</keyword>
<dbReference type="GO" id="GO:0051539">
    <property type="term" value="F:4 iron, 4 sulfur cluster binding"/>
    <property type="evidence" value="ECO:0007669"/>
    <property type="project" value="UniProtKB-KW"/>
</dbReference>
<evidence type="ECO:0000256" key="10">
    <source>
        <dbReference type="SAM" id="MobiDB-lite"/>
    </source>
</evidence>
<feature type="compositionally biased region" description="Basic and acidic residues" evidence="10">
    <location>
        <begin position="1245"/>
        <end position="1259"/>
    </location>
</feature>
<feature type="region of interest" description="Disordered" evidence="10">
    <location>
        <begin position="1245"/>
        <end position="1295"/>
    </location>
</feature>
<accession>A0A6G5RTH0</accession>
<keyword evidence="6" id="KW-0408">Iron</keyword>
<dbReference type="EMBL" id="MH087469">
    <property type="protein sequence ID" value="QCE30954.1"/>
    <property type="molecule type" value="mRNA"/>
</dbReference>
<feature type="region of interest" description="Disordered" evidence="10">
    <location>
        <begin position="423"/>
        <end position="442"/>
    </location>
</feature>
<dbReference type="GO" id="GO:0019104">
    <property type="term" value="F:DNA N-glycosylase activity"/>
    <property type="evidence" value="ECO:0007669"/>
    <property type="project" value="InterPro"/>
</dbReference>
<comment type="subcellular location">
    <subcellularLocation>
        <location evidence="2">Nucleus</location>
    </subcellularLocation>
</comment>
<feature type="region of interest" description="Disordered" evidence="10">
    <location>
        <begin position="1656"/>
        <end position="1693"/>
    </location>
</feature>
<keyword evidence="4" id="KW-0004">4Fe-4S</keyword>
<dbReference type="FunFam" id="1.10.1670.10:FF:000004">
    <property type="entry name" value="DNA glycosylase/AP lyase ROS1"/>
    <property type="match status" value="1"/>
</dbReference>
<reference evidence="12" key="1">
    <citation type="submission" date="2018-03" db="EMBL/GenBank/DDBJ databases">
        <authorList>
            <person name="Zhang T."/>
            <person name="Zhang Y."/>
            <person name="Gai S."/>
        </authorList>
    </citation>
    <scope>NUCLEOTIDE SEQUENCE</scope>
</reference>
<evidence type="ECO:0000256" key="2">
    <source>
        <dbReference type="ARBA" id="ARBA00004123"/>
    </source>
</evidence>
<keyword evidence="8" id="KW-0238">DNA-binding</keyword>
<evidence type="ECO:0000256" key="1">
    <source>
        <dbReference type="ARBA" id="ARBA00001966"/>
    </source>
</evidence>
<dbReference type="Pfam" id="PF15629">
    <property type="entry name" value="Perm-CXXC"/>
    <property type="match status" value="1"/>
</dbReference>
<evidence type="ECO:0000256" key="6">
    <source>
        <dbReference type="ARBA" id="ARBA00023004"/>
    </source>
</evidence>
<dbReference type="InterPro" id="IPR023170">
    <property type="entry name" value="HhH_base_excis_C"/>
</dbReference>
<dbReference type="GO" id="GO:0003677">
    <property type="term" value="F:DNA binding"/>
    <property type="evidence" value="ECO:0007669"/>
    <property type="project" value="UniProtKB-KW"/>
</dbReference>
<dbReference type="GO" id="GO:0005634">
    <property type="term" value="C:nucleus"/>
    <property type="evidence" value="ECO:0007669"/>
    <property type="project" value="UniProtKB-SubCell"/>
</dbReference>
<evidence type="ECO:0000313" key="12">
    <source>
        <dbReference type="EMBL" id="QCE30954.1"/>
    </source>
</evidence>
<organism evidence="12">
    <name type="scientific">Paeonia suffruticosa</name>
    <name type="common">Tree peony</name>
    <name type="synonym">Paeonia moutan</name>
    <dbReference type="NCBI Taxonomy" id="45171"/>
    <lineage>
        <taxon>Eukaryota</taxon>
        <taxon>Viridiplantae</taxon>
        <taxon>Streptophyta</taxon>
        <taxon>Embryophyta</taxon>
        <taxon>Tracheophyta</taxon>
        <taxon>Spermatophyta</taxon>
        <taxon>Magnoliopsida</taxon>
        <taxon>eudicotyledons</taxon>
        <taxon>Gunneridae</taxon>
        <taxon>Pentapetalae</taxon>
        <taxon>Saxifragales</taxon>
        <taxon>Paeoniaceae</taxon>
        <taxon>Paeonia</taxon>
    </lineage>
</organism>
<dbReference type="Pfam" id="PF15628">
    <property type="entry name" value="RRM_DME"/>
    <property type="match status" value="1"/>
</dbReference>
<evidence type="ECO:0000256" key="4">
    <source>
        <dbReference type="ARBA" id="ARBA00022485"/>
    </source>
</evidence>
<evidence type="ECO:0000256" key="7">
    <source>
        <dbReference type="ARBA" id="ARBA00023014"/>
    </source>
</evidence>
<feature type="compositionally biased region" description="Polar residues" evidence="10">
    <location>
        <begin position="463"/>
        <end position="475"/>
    </location>
</feature>
<comment type="cofactor">
    <cofactor evidence="1">
        <name>[4Fe-4S] cluster</name>
        <dbReference type="ChEBI" id="CHEBI:49883"/>
    </cofactor>
</comment>
<proteinExistence type="evidence at transcript level"/>
<dbReference type="GO" id="GO:0003906">
    <property type="term" value="F:DNA-(apurinic or apyrimidinic site) endonuclease activity"/>
    <property type="evidence" value="ECO:0007669"/>
    <property type="project" value="UniProtKB-ARBA"/>
</dbReference>
<dbReference type="SUPFAM" id="SSF48150">
    <property type="entry name" value="DNA-glycosylase"/>
    <property type="match status" value="1"/>
</dbReference>